<name>A0A2V1JVW8_9BURK</name>
<keyword evidence="2" id="KW-0547">Nucleotide-binding</keyword>
<dbReference type="InterPro" id="IPR006015">
    <property type="entry name" value="Universal_stress_UspA"/>
</dbReference>
<feature type="domain" description="UspA" evidence="4">
    <location>
        <begin position="12"/>
        <end position="144"/>
    </location>
</feature>
<evidence type="ECO:0000259" key="4">
    <source>
        <dbReference type="Pfam" id="PF00582"/>
    </source>
</evidence>
<proteinExistence type="inferred from homology"/>
<evidence type="ECO:0000313" key="6">
    <source>
        <dbReference type="Proteomes" id="UP000245212"/>
    </source>
</evidence>
<dbReference type="EMBL" id="QETA01000005">
    <property type="protein sequence ID" value="PWF22255.1"/>
    <property type="molecule type" value="Genomic_DNA"/>
</dbReference>
<dbReference type="Gene3D" id="3.40.50.620">
    <property type="entry name" value="HUPs"/>
    <property type="match status" value="2"/>
</dbReference>
<organism evidence="5 6">
    <name type="scientific">Corticimicrobacter populi</name>
    <dbReference type="NCBI Taxonomy" id="2175229"/>
    <lineage>
        <taxon>Bacteria</taxon>
        <taxon>Pseudomonadati</taxon>
        <taxon>Pseudomonadota</taxon>
        <taxon>Betaproteobacteria</taxon>
        <taxon>Burkholderiales</taxon>
        <taxon>Alcaligenaceae</taxon>
        <taxon>Corticimicrobacter</taxon>
    </lineage>
</organism>
<dbReference type="InterPro" id="IPR006016">
    <property type="entry name" value="UspA"/>
</dbReference>
<evidence type="ECO:0000256" key="1">
    <source>
        <dbReference type="ARBA" id="ARBA00008791"/>
    </source>
</evidence>
<evidence type="ECO:0000256" key="3">
    <source>
        <dbReference type="ARBA" id="ARBA00022840"/>
    </source>
</evidence>
<dbReference type="Proteomes" id="UP000245212">
    <property type="component" value="Unassembled WGS sequence"/>
</dbReference>
<reference evidence="6" key="1">
    <citation type="submission" date="2018-05" db="EMBL/GenBank/DDBJ databases">
        <authorList>
            <person name="Li Y."/>
        </authorList>
    </citation>
    <scope>NUCLEOTIDE SEQUENCE [LARGE SCALE GENOMIC DNA]</scope>
    <source>
        <strain evidence="6">3d-2-2</strain>
    </source>
</reference>
<accession>A0A2V1JVW8</accession>
<dbReference type="RefSeq" id="WP_109062493.1">
    <property type="nucleotide sequence ID" value="NZ_QETA01000005.1"/>
</dbReference>
<dbReference type="Pfam" id="PF00582">
    <property type="entry name" value="Usp"/>
    <property type="match status" value="2"/>
</dbReference>
<keyword evidence="6" id="KW-1185">Reference proteome</keyword>
<dbReference type="GO" id="GO:0005524">
    <property type="term" value="F:ATP binding"/>
    <property type="evidence" value="ECO:0007669"/>
    <property type="project" value="UniProtKB-KW"/>
</dbReference>
<comment type="caution">
    <text evidence="5">The sequence shown here is derived from an EMBL/GenBank/DDBJ whole genome shotgun (WGS) entry which is preliminary data.</text>
</comment>
<sequence>MSSTSTQAIPSILLATDLSARCDRALDRAVQLAGQRGARLVVLHVQEPSALAQLTIPSWRRVNANHQEVATRRLRKDLAGTKIDLEVVVKAGKAVESIIETAQSHGCGLIVTGIARDETLGRLILGTTVEKLVRTATIPVLVVRNKPHGAYRNALLATDFSDGSRHALSAARPWLPGVDITLFHAFNAPASSTGETHAQQVEGFRKAAQEQAQAFVASLPGTEAGNKVEVEYGQPETLLSARAFDDDDTELVIAGTHGLTGILRTSIGSVADSLLESLPCDVLVVRQPAAAA</sequence>
<evidence type="ECO:0000313" key="5">
    <source>
        <dbReference type="EMBL" id="PWF22255.1"/>
    </source>
</evidence>
<feature type="domain" description="UspA" evidence="4">
    <location>
        <begin position="151"/>
        <end position="286"/>
    </location>
</feature>
<comment type="similarity">
    <text evidence="1">Belongs to the universal stress protein A family.</text>
</comment>
<dbReference type="InterPro" id="IPR014729">
    <property type="entry name" value="Rossmann-like_a/b/a_fold"/>
</dbReference>
<dbReference type="PANTHER" id="PTHR46268:SF27">
    <property type="entry name" value="UNIVERSAL STRESS PROTEIN RV2623"/>
    <property type="match status" value="1"/>
</dbReference>
<evidence type="ECO:0000256" key="2">
    <source>
        <dbReference type="ARBA" id="ARBA00022741"/>
    </source>
</evidence>
<dbReference type="CDD" id="cd00293">
    <property type="entry name" value="USP-like"/>
    <property type="match status" value="2"/>
</dbReference>
<dbReference type="SUPFAM" id="SSF52402">
    <property type="entry name" value="Adenine nucleotide alpha hydrolases-like"/>
    <property type="match status" value="2"/>
</dbReference>
<keyword evidence="3" id="KW-0067">ATP-binding</keyword>
<dbReference type="PANTHER" id="PTHR46268">
    <property type="entry name" value="STRESS RESPONSE PROTEIN NHAX"/>
    <property type="match status" value="1"/>
</dbReference>
<dbReference type="PRINTS" id="PR01438">
    <property type="entry name" value="UNVRSLSTRESS"/>
</dbReference>
<gene>
    <name evidence="5" type="ORF">DD235_12875</name>
</gene>
<protein>
    <submittedName>
        <fullName evidence="5">Universal stress protein</fullName>
    </submittedName>
</protein>
<dbReference type="AlphaFoldDB" id="A0A2V1JVW8"/>